<organism evidence="11 12">
    <name type="scientific">Dinoponera quadriceps</name>
    <name type="common">South American ant</name>
    <dbReference type="NCBI Taxonomy" id="609295"/>
    <lineage>
        <taxon>Eukaryota</taxon>
        <taxon>Metazoa</taxon>
        <taxon>Ecdysozoa</taxon>
        <taxon>Arthropoda</taxon>
        <taxon>Hexapoda</taxon>
        <taxon>Insecta</taxon>
        <taxon>Pterygota</taxon>
        <taxon>Neoptera</taxon>
        <taxon>Endopterygota</taxon>
        <taxon>Hymenoptera</taxon>
        <taxon>Apocrita</taxon>
        <taxon>Aculeata</taxon>
        <taxon>Formicoidea</taxon>
        <taxon>Formicidae</taxon>
        <taxon>Ponerinae</taxon>
        <taxon>Ponerini</taxon>
        <taxon>Dinoponera</taxon>
    </lineage>
</organism>
<dbReference type="Gene3D" id="3.40.50.1820">
    <property type="entry name" value="alpha/beta hydrolase"/>
    <property type="match status" value="1"/>
</dbReference>
<evidence type="ECO:0000256" key="5">
    <source>
        <dbReference type="ARBA" id="ARBA00022801"/>
    </source>
</evidence>
<dbReference type="InterPro" id="IPR002472">
    <property type="entry name" value="Palm_thioest"/>
</dbReference>
<keyword evidence="6" id="KW-1015">Disulfide bond</keyword>
<evidence type="ECO:0000256" key="7">
    <source>
        <dbReference type="ARBA" id="ARBA00023180"/>
    </source>
</evidence>
<evidence type="ECO:0000256" key="10">
    <source>
        <dbReference type="SAM" id="SignalP"/>
    </source>
</evidence>
<accession>A0A6P3XS40</accession>
<protein>
    <recommendedName>
        <fullName evidence="3">Palmitoyl-protein thioesterase 1</fullName>
        <ecNumber evidence="2">3.1.2.22</ecNumber>
    </recommendedName>
    <alternativeName>
        <fullName evidence="8">Palmitoyl-protein hydrolase 1</fullName>
    </alternativeName>
</protein>
<dbReference type="OrthoDB" id="10263094at2759"/>
<keyword evidence="7" id="KW-0325">Glycoprotein</keyword>
<evidence type="ECO:0000313" key="12">
    <source>
        <dbReference type="RefSeq" id="XP_014481216.1"/>
    </source>
</evidence>
<dbReference type="RefSeq" id="XP_014481216.1">
    <property type="nucleotide sequence ID" value="XM_014625730.1"/>
</dbReference>
<evidence type="ECO:0000256" key="2">
    <source>
        <dbReference type="ARBA" id="ARBA00012423"/>
    </source>
</evidence>
<dbReference type="GeneID" id="106747813"/>
<dbReference type="GO" id="GO:0005764">
    <property type="term" value="C:lysosome"/>
    <property type="evidence" value="ECO:0007669"/>
    <property type="project" value="TreeGrafter"/>
</dbReference>
<dbReference type="AlphaFoldDB" id="A0A6P3XS40"/>
<dbReference type="GO" id="GO:0006898">
    <property type="term" value="P:receptor-mediated endocytosis"/>
    <property type="evidence" value="ECO:0007669"/>
    <property type="project" value="TreeGrafter"/>
</dbReference>
<dbReference type="GlyCosmos" id="A0A6P3XS40">
    <property type="glycosylation" value="2 sites, No reported glycans"/>
</dbReference>
<dbReference type="SUPFAM" id="SSF53474">
    <property type="entry name" value="alpha/beta-Hydrolases"/>
    <property type="match status" value="1"/>
</dbReference>
<evidence type="ECO:0000256" key="3">
    <source>
        <dbReference type="ARBA" id="ARBA00014212"/>
    </source>
</evidence>
<dbReference type="EC" id="3.1.2.22" evidence="2"/>
<evidence type="ECO:0000256" key="8">
    <source>
        <dbReference type="ARBA" id="ARBA00031934"/>
    </source>
</evidence>
<dbReference type="PANTHER" id="PTHR11247:SF8">
    <property type="entry name" value="PALMITOYL-PROTEIN THIOESTERASE 1"/>
    <property type="match status" value="1"/>
</dbReference>
<evidence type="ECO:0000256" key="1">
    <source>
        <dbReference type="ARBA" id="ARBA00010758"/>
    </source>
</evidence>
<feature type="signal peptide" evidence="10">
    <location>
        <begin position="1"/>
        <end position="29"/>
    </location>
</feature>
<evidence type="ECO:0000256" key="4">
    <source>
        <dbReference type="ARBA" id="ARBA00022729"/>
    </source>
</evidence>
<evidence type="ECO:0000313" key="11">
    <source>
        <dbReference type="Proteomes" id="UP000515204"/>
    </source>
</evidence>
<dbReference type="GO" id="GO:0008474">
    <property type="term" value="F:palmitoyl-(protein) hydrolase activity"/>
    <property type="evidence" value="ECO:0007669"/>
    <property type="project" value="UniProtKB-EC"/>
</dbReference>
<dbReference type="Pfam" id="PF02089">
    <property type="entry name" value="Palm_thioest"/>
    <property type="match status" value="1"/>
</dbReference>
<evidence type="ECO:0000256" key="6">
    <source>
        <dbReference type="ARBA" id="ARBA00023157"/>
    </source>
</evidence>
<dbReference type="PRINTS" id="PR00414">
    <property type="entry name" value="PPTHIESTRASE"/>
</dbReference>
<dbReference type="CTD" id="5538"/>
<evidence type="ECO:0000256" key="9">
    <source>
        <dbReference type="ARBA" id="ARBA00047409"/>
    </source>
</evidence>
<dbReference type="FunFam" id="3.40.50.1820:FF:000107">
    <property type="entry name" value="Palmitoyl-protein thioesterase 1"/>
    <property type="match status" value="1"/>
</dbReference>
<comment type="similarity">
    <text evidence="1">Belongs to the palmitoyl-protein thioesterase family.</text>
</comment>
<dbReference type="KEGG" id="dqu:106747813"/>
<name>A0A6P3XS40_DINQU</name>
<keyword evidence="4 10" id="KW-0732">Signal</keyword>
<comment type="catalytic activity">
    <reaction evidence="9">
        <text>S-hexadecanoyl-L-cysteinyl-[protein] + H2O = L-cysteinyl-[protein] + hexadecanoate + H(+)</text>
        <dbReference type="Rhea" id="RHEA:19233"/>
        <dbReference type="Rhea" id="RHEA-COMP:10131"/>
        <dbReference type="Rhea" id="RHEA-COMP:11032"/>
        <dbReference type="ChEBI" id="CHEBI:7896"/>
        <dbReference type="ChEBI" id="CHEBI:15377"/>
        <dbReference type="ChEBI" id="CHEBI:15378"/>
        <dbReference type="ChEBI" id="CHEBI:29950"/>
        <dbReference type="ChEBI" id="CHEBI:74151"/>
        <dbReference type="EC" id="3.1.2.22"/>
    </reaction>
    <physiologicalReaction direction="left-to-right" evidence="9">
        <dbReference type="Rhea" id="RHEA:19234"/>
    </physiologicalReaction>
</comment>
<feature type="chain" id="PRO_5027709922" description="Palmitoyl-protein thioesterase 1" evidence="10">
    <location>
        <begin position="30"/>
        <end position="314"/>
    </location>
</feature>
<reference evidence="12" key="1">
    <citation type="submission" date="2025-08" db="UniProtKB">
        <authorList>
            <consortium name="RefSeq"/>
        </authorList>
    </citation>
    <scope>IDENTIFICATION</scope>
</reference>
<gene>
    <name evidence="12" type="primary">LOC106747813</name>
</gene>
<sequence>MDRVMQKWVTQRVCLFIVVLFHLANTSHCLQKEKNATALPVPIVLWHGMGDSCCFSFSLGRIKHFLEDEIPKVYVKSIRIGNDITQDVENSYLGNINEQIEQVCEQLQQDSRLQQGYNAIGFSQGAQFLRAIAQRCPDPPMRNLISLGGQHQGVYGLPKCSGTSHLCQYIRRLLHYGAYLRFVQRSVVQASYWHDPLNIDEYVEKSIFLADINNEKVTNKTYKDNLQKLQNLVLVKFENDTMVQPVETEWFGFYKPGQTKTIQTLQESELYRDDRLGLHKMDKAGKIHYLSTPGEHLQFTNAWFTENIIKKFLI</sequence>
<keyword evidence="5" id="KW-0378">Hydrolase</keyword>
<proteinExistence type="inferred from homology"/>
<dbReference type="InterPro" id="IPR029058">
    <property type="entry name" value="AB_hydrolase_fold"/>
</dbReference>
<keyword evidence="11" id="KW-1185">Reference proteome</keyword>
<dbReference type="PANTHER" id="PTHR11247">
    <property type="entry name" value="PALMITOYL-PROTEIN THIOESTERASE/DOLICHYLDIPHOSPHATASE 1"/>
    <property type="match status" value="1"/>
</dbReference>
<dbReference type="Proteomes" id="UP000515204">
    <property type="component" value="Unplaced"/>
</dbReference>